<dbReference type="RefSeq" id="WP_089239397.1">
    <property type="nucleotide sequence ID" value="NZ_FZOK01000005.1"/>
</dbReference>
<accession>A0A239CU17</accession>
<name>A0A239CU17_9BACT</name>
<protein>
    <recommendedName>
        <fullName evidence="1">DUF6922 domain-containing protein</fullName>
    </recommendedName>
</protein>
<evidence type="ECO:0000313" key="2">
    <source>
        <dbReference type="EMBL" id="SNS23131.1"/>
    </source>
</evidence>
<reference evidence="3" key="1">
    <citation type="submission" date="2017-06" db="EMBL/GenBank/DDBJ databases">
        <authorList>
            <person name="Varghese N."/>
            <person name="Submissions S."/>
        </authorList>
    </citation>
    <scope>NUCLEOTIDE SEQUENCE [LARGE SCALE GENOMIC DNA]</scope>
    <source>
        <strain evidence="3">5C</strain>
    </source>
</reference>
<organism evidence="2 3">
    <name type="scientific">Belliella buryatensis</name>
    <dbReference type="NCBI Taxonomy" id="1500549"/>
    <lineage>
        <taxon>Bacteria</taxon>
        <taxon>Pseudomonadati</taxon>
        <taxon>Bacteroidota</taxon>
        <taxon>Cytophagia</taxon>
        <taxon>Cytophagales</taxon>
        <taxon>Cyclobacteriaceae</taxon>
        <taxon>Belliella</taxon>
    </lineage>
</organism>
<dbReference type="EMBL" id="FZOK01000005">
    <property type="protein sequence ID" value="SNS23131.1"/>
    <property type="molecule type" value="Genomic_DNA"/>
</dbReference>
<dbReference type="InterPro" id="IPR053830">
    <property type="entry name" value="DUF6922"/>
</dbReference>
<keyword evidence="3" id="KW-1185">Reference proteome</keyword>
<sequence length="96" mass="11181">MLNKLSNRLFWDVNPQSLDAEKDIAFIIARVVERGTLEEWKLIVTEYGIAKIVRVAKELKSLDIKAANFLAQISDTPITEFKCYNIKQSNPRHWIY</sequence>
<evidence type="ECO:0000313" key="3">
    <source>
        <dbReference type="Proteomes" id="UP000198480"/>
    </source>
</evidence>
<dbReference type="OrthoDB" id="1364214at2"/>
<proteinExistence type="predicted"/>
<evidence type="ECO:0000259" key="1">
    <source>
        <dbReference type="Pfam" id="PF21956"/>
    </source>
</evidence>
<dbReference type="AlphaFoldDB" id="A0A239CU17"/>
<dbReference type="Proteomes" id="UP000198480">
    <property type="component" value="Unassembled WGS sequence"/>
</dbReference>
<feature type="domain" description="DUF6922" evidence="1">
    <location>
        <begin position="5"/>
        <end position="55"/>
    </location>
</feature>
<dbReference type="Pfam" id="PF21956">
    <property type="entry name" value="DUF6922"/>
    <property type="match status" value="1"/>
</dbReference>
<gene>
    <name evidence="2" type="ORF">SAMN06295967_105210</name>
</gene>